<organism evidence="9">
    <name type="scientific">Sphingobacterium sp. (strain 21)</name>
    <dbReference type="NCBI Taxonomy" id="743722"/>
    <lineage>
        <taxon>Bacteria</taxon>
        <taxon>Pseudomonadati</taxon>
        <taxon>Bacteroidota</taxon>
        <taxon>Sphingobacteriia</taxon>
        <taxon>Sphingobacteriales</taxon>
        <taxon>Sphingobacteriaceae</taxon>
        <taxon>Sphingobacterium</taxon>
    </lineage>
</organism>
<dbReference type="Pfam" id="PF12704">
    <property type="entry name" value="MacB_PCD"/>
    <property type="match status" value="2"/>
</dbReference>
<evidence type="ECO:0000256" key="3">
    <source>
        <dbReference type="ARBA" id="ARBA00022692"/>
    </source>
</evidence>
<proteinExistence type="predicted"/>
<dbReference type="InterPro" id="IPR003838">
    <property type="entry name" value="ABC3_permease_C"/>
</dbReference>
<feature type="transmembrane region" description="Helical" evidence="6">
    <location>
        <begin position="378"/>
        <end position="402"/>
    </location>
</feature>
<evidence type="ECO:0000259" key="8">
    <source>
        <dbReference type="Pfam" id="PF12704"/>
    </source>
</evidence>
<dbReference type="PATRIC" id="fig|743722.3.peg.904"/>
<comment type="subcellular location">
    <subcellularLocation>
        <location evidence="1">Cell membrane</location>
        <topology evidence="1">Multi-pass membrane protein</topology>
    </subcellularLocation>
</comment>
<keyword evidence="2" id="KW-1003">Cell membrane</keyword>
<feature type="domain" description="ABC3 transporter permease C-terminal" evidence="7">
    <location>
        <begin position="291"/>
        <end position="407"/>
    </location>
</feature>
<dbReference type="Pfam" id="PF02687">
    <property type="entry name" value="FtsX"/>
    <property type="match status" value="2"/>
</dbReference>
<reference evidence="9" key="1">
    <citation type="submission" date="2011-03" db="EMBL/GenBank/DDBJ databases">
        <title>Complete sequence of Sphingobacterium sp. 21.</title>
        <authorList>
            <consortium name="US DOE Joint Genome Institute"/>
            <person name="Lucas S."/>
            <person name="Copeland A."/>
            <person name="Lapidus A."/>
            <person name="Cheng J.-F."/>
            <person name="Goodwin L."/>
            <person name="Pitluck S."/>
            <person name="Davenport K."/>
            <person name="Detter J.C."/>
            <person name="Han C."/>
            <person name="Tapia R."/>
            <person name="Land M."/>
            <person name="Hauser L."/>
            <person name="Kyrpides N."/>
            <person name="Ivanova N."/>
            <person name="Ovchinnikova G."/>
            <person name="Pagani I."/>
            <person name="Siebers A.K."/>
            <person name="Allgaier M."/>
            <person name="Thelen M.P."/>
            <person name="Hugenholtz P."/>
            <person name="Woyke T."/>
        </authorList>
    </citation>
    <scope>NUCLEOTIDE SEQUENCE</scope>
    <source>
        <strain evidence="9">21</strain>
    </source>
</reference>
<sequence>MIKNYLKTAWRNLAKSKGYSAINIGGLAVGMAVVMLIGLWVYDELTFNTYHKNYDRIAQVMQHANFNGKIGTQTANPALMGPELRAKYGSDFKYVVQASWNFNPLLSIGDKRINQEGIYFEKDAPDMLSLHMLKGSRAGLHDPHSILLSASAAEALFGDEDPMGKTITLDRSQQVKVTGIYDDLPSNSSFANVKVILPWSLWLIQNPWASQMEQPWSSNFSQTFVQITEKGDMESISSKIKNVKMDNVRDEDQKAEWVVFLQPMSKWNLYNEFRNGVNTGGGIRYVRLFGLIGGFVLILACINFMNLATARSEKQAKEVGIRKTVGSHRWQLIGRFFAESYITVLIAFVLSLLLVVLFLPAFNEVAGKKIGLPWLNPIFWTASLVFVFITGLLAGSYPAFYLSSFQPLKVLKGTFKVGRFASVPRRVLVVIQFTVSVMLIIGTIIVYQQIQHAKARPVGYTKNGLVNLSFQNELRKHFEAFRTELKNSGAIEEMAGAVPVTGVWNSNGGFEWEGKDPDLATDFPNNSVSYDFGKTIQWKIKAGRDFSRDMAADSSAFIINESAARFMGLEDPVGKTIRQGDDRFTVIGVVDDILQESPFFPVRPTFYHLDTYDAMVNIVLRLNPKQNPSQSISTIENIWKKYVDDVPFEYSFVDEAFGDKFKTEERIGKLSSYFAVLAIFISCLGLFGMASFVAEQRTKEIGIRKVLGASVANLLRLLSKEFVLLVTISCIIAVPVAWYYLGQWLSNYDYRVEISWLVFIAAAVLALIITLFTVGFQAIKAATANPVTSLRNE</sequence>
<feature type="transmembrane region" description="Helical" evidence="6">
    <location>
        <begin position="673"/>
        <end position="694"/>
    </location>
</feature>
<evidence type="ECO:0000256" key="1">
    <source>
        <dbReference type="ARBA" id="ARBA00004651"/>
    </source>
</evidence>
<evidence type="ECO:0000256" key="4">
    <source>
        <dbReference type="ARBA" id="ARBA00022989"/>
    </source>
</evidence>
<protein>
    <recommendedName>
        <fullName evidence="10">ABC transporter permease</fullName>
    </recommendedName>
</protein>
<dbReference type="PANTHER" id="PTHR30572">
    <property type="entry name" value="MEMBRANE COMPONENT OF TRANSPORTER-RELATED"/>
    <property type="match status" value="1"/>
</dbReference>
<dbReference type="GO" id="GO:0022857">
    <property type="term" value="F:transmembrane transporter activity"/>
    <property type="evidence" value="ECO:0007669"/>
    <property type="project" value="TreeGrafter"/>
</dbReference>
<feature type="transmembrane region" description="Helical" evidence="6">
    <location>
        <begin position="288"/>
        <end position="308"/>
    </location>
</feature>
<dbReference type="eggNOG" id="COG0577">
    <property type="taxonomic scope" value="Bacteria"/>
</dbReference>
<gene>
    <name evidence="9" type="ordered locus">Sph21_0844</name>
</gene>
<feature type="domain" description="MacB-like periplasmic core" evidence="8">
    <location>
        <begin position="20"/>
        <end position="242"/>
    </location>
</feature>
<dbReference type="GO" id="GO:0005886">
    <property type="term" value="C:plasma membrane"/>
    <property type="evidence" value="ECO:0007669"/>
    <property type="project" value="UniProtKB-SubCell"/>
</dbReference>
<feature type="transmembrane region" description="Helical" evidence="6">
    <location>
        <begin position="336"/>
        <end position="358"/>
    </location>
</feature>
<name>F4CBH2_SPHS2</name>
<feature type="transmembrane region" description="Helical" evidence="6">
    <location>
        <begin position="423"/>
        <end position="447"/>
    </location>
</feature>
<dbReference type="STRING" id="743722.Sph21_0844"/>
<accession>F4CBH2</accession>
<dbReference type="PANTHER" id="PTHR30572:SF18">
    <property type="entry name" value="ABC-TYPE MACROLIDE FAMILY EXPORT SYSTEM PERMEASE COMPONENT 2"/>
    <property type="match status" value="1"/>
</dbReference>
<feature type="domain" description="MacB-like periplasmic core" evidence="8">
    <location>
        <begin position="435"/>
        <end position="636"/>
    </location>
</feature>
<evidence type="ECO:0000256" key="5">
    <source>
        <dbReference type="ARBA" id="ARBA00023136"/>
    </source>
</evidence>
<evidence type="ECO:0000313" key="9">
    <source>
        <dbReference type="EMBL" id="ADZ77420.1"/>
    </source>
</evidence>
<dbReference type="InterPro" id="IPR025857">
    <property type="entry name" value="MacB_PCD"/>
</dbReference>
<evidence type="ECO:0000256" key="6">
    <source>
        <dbReference type="SAM" id="Phobius"/>
    </source>
</evidence>
<dbReference type="OrthoDB" id="1451596at2"/>
<feature type="transmembrane region" description="Helical" evidence="6">
    <location>
        <begin position="754"/>
        <end position="776"/>
    </location>
</feature>
<evidence type="ECO:0008006" key="10">
    <source>
        <dbReference type="Google" id="ProtNLM"/>
    </source>
</evidence>
<feature type="domain" description="ABC3 transporter permease C-terminal" evidence="7">
    <location>
        <begin position="674"/>
        <end position="786"/>
    </location>
</feature>
<evidence type="ECO:0000256" key="2">
    <source>
        <dbReference type="ARBA" id="ARBA00022475"/>
    </source>
</evidence>
<keyword evidence="3 6" id="KW-0812">Transmembrane</keyword>
<dbReference type="AlphaFoldDB" id="F4CBH2"/>
<evidence type="ECO:0000259" key="7">
    <source>
        <dbReference type="Pfam" id="PF02687"/>
    </source>
</evidence>
<keyword evidence="5 6" id="KW-0472">Membrane</keyword>
<dbReference type="KEGG" id="shg:Sph21_0844"/>
<feature type="transmembrane region" description="Helical" evidence="6">
    <location>
        <begin position="21"/>
        <end position="42"/>
    </location>
</feature>
<dbReference type="InterPro" id="IPR050250">
    <property type="entry name" value="Macrolide_Exporter_MacB"/>
</dbReference>
<dbReference type="EMBL" id="CP002584">
    <property type="protein sequence ID" value="ADZ77420.1"/>
    <property type="molecule type" value="Genomic_DNA"/>
</dbReference>
<feature type="transmembrane region" description="Helical" evidence="6">
    <location>
        <begin position="722"/>
        <end position="742"/>
    </location>
</feature>
<dbReference type="HOGENOM" id="CLU_008713_1_0_10"/>
<keyword evidence="4 6" id="KW-1133">Transmembrane helix</keyword>